<evidence type="ECO:0000313" key="2">
    <source>
        <dbReference type="Proteomes" id="UP000824044"/>
    </source>
</evidence>
<organism evidence="1 2">
    <name type="scientific">Candidatus Gallimonas intestinigallinarum</name>
    <dbReference type="NCBI Taxonomy" id="2838604"/>
    <lineage>
        <taxon>Bacteria</taxon>
        <taxon>Bacillati</taxon>
        <taxon>Bacillota</taxon>
        <taxon>Clostridia</taxon>
        <taxon>Candidatus Gallimonas</taxon>
    </lineage>
</organism>
<dbReference type="PANTHER" id="PTHR42935">
    <property type="entry name" value="SLR0930 PROTEIN"/>
    <property type="match status" value="1"/>
</dbReference>
<gene>
    <name evidence="1" type="ORF">H9812_00350</name>
</gene>
<evidence type="ECO:0000313" key="1">
    <source>
        <dbReference type="EMBL" id="HIZ23916.1"/>
    </source>
</evidence>
<dbReference type="InterPro" id="IPR027417">
    <property type="entry name" value="P-loop_NTPase"/>
</dbReference>
<name>A0A9D2DV36_9FIRM</name>
<protein>
    <submittedName>
        <fullName evidence="1">ATP-binding protein</fullName>
    </submittedName>
</protein>
<dbReference type="Gene3D" id="3.40.50.300">
    <property type="entry name" value="P-loop containing nucleotide triphosphate hydrolases"/>
    <property type="match status" value="1"/>
</dbReference>
<keyword evidence="1" id="KW-0547">Nucleotide-binding</keyword>
<dbReference type="CDD" id="cd00009">
    <property type="entry name" value="AAA"/>
    <property type="match status" value="1"/>
</dbReference>
<dbReference type="Pfam" id="PF05673">
    <property type="entry name" value="DUF815"/>
    <property type="match status" value="1"/>
</dbReference>
<dbReference type="AlphaFoldDB" id="A0A9D2DV36"/>
<accession>A0A9D2DV36</accession>
<dbReference type="PANTHER" id="PTHR42935:SF1">
    <property type="entry name" value="SLR0930 PROTEIN"/>
    <property type="match status" value="1"/>
</dbReference>
<dbReference type="InterPro" id="IPR008533">
    <property type="entry name" value="DUF815"/>
</dbReference>
<keyword evidence="1" id="KW-0067">ATP-binding</keyword>
<reference evidence="1" key="2">
    <citation type="submission" date="2021-04" db="EMBL/GenBank/DDBJ databases">
        <authorList>
            <person name="Gilroy R."/>
        </authorList>
    </citation>
    <scope>NUCLEOTIDE SEQUENCE</scope>
    <source>
        <strain evidence="1">CHK33-5263</strain>
    </source>
</reference>
<dbReference type="SUPFAM" id="SSF52540">
    <property type="entry name" value="P-loop containing nucleoside triphosphate hydrolases"/>
    <property type="match status" value="1"/>
</dbReference>
<dbReference type="EMBL" id="DXBS01000006">
    <property type="protein sequence ID" value="HIZ23916.1"/>
    <property type="molecule type" value="Genomic_DNA"/>
</dbReference>
<dbReference type="GO" id="GO:0005524">
    <property type="term" value="F:ATP binding"/>
    <property type="evidence" value="ECO:0007669"/>
    <property type="project" value="UniProtKB-KW"/>
</dbReference>
<comment type="caution">
    <text evidence="1">The sequence shown here is derived from an EMBL/GenBank/DDBJ whole genome shotgun (WGS) entry which is preliminary data.</text>
</comment>
<proteinExistence type="predicted"/>
<reference evidence="1" key="1">
    <citation type="journal article" date="2021" name="PeerJ">
        <title>Extensive microbial diversity within the chicken gut microbiome revealed by metagenomics and culture.</title>
        <authorList>
            <person name="Gilroy R."/>
            <person name="Ravi A."/>
            <person name="Getino M."/>
            <person name="Pursley I."/>
            <person name="Horton D.L."/>
            <person name="Alikhan N.F."/>
            <person name="Baker D."/>
            <person name="Gharbi K."/>
            <person name="Hall N."/>
            <person name="Watson M."/>
            <person name="Adriaenssens E.M."/>
            <person name="Foster-Nyarko E."/>
            <person name="Jarju S."/>
            <person name="Secka A."/>
            <person name="Antonio M."/>
            <person name="Oren A."/>
            <person name="Chaudhuri R.R."/>
            <person name="La Ragione R."/>
            <person name="Hildebrand F."/>
            <person name="Pallen M.J."/>
        </authorList>
    </citation>
    <scope>NUCLEOTIDE SEQUENCE</scope>
    <source>
        <strain evidence="1">CHK33-5263</strain>
    </source>
</reference>
<dbReference type="Proteomes" id="UP000824044">
    <property type="component" value="Unassembled WGS sequence"/>
</dbReference>
<sequence>MNALHELTVLNILSDPLIAAFADLDEGAGRTNFLHLLYERGAEQNFAAYVASAVLTDENAFSRACAAGQPVSDYLRRAFSADLAKIARALCVKDDAFCIGTAPLPAGNWDDAALARLASYYAQNGYGRFLAHRAFRFMGGELVPIRALSDVTLDDLKGYESEKKEVRDNFESFVAVLPYADMLLYGDRGTGKSSTVHAMINLYADKKLRLVEIDKENILSLPMLKTKLADVPMKFVVFIDDFSLREDDDRVSTLKAALQGSMEGHVGNVMIVATSNRRHIVEENFATRMDSVHAGDSEEELLSLSDRFGITVLFASVNKQSYLSIVHAIATDMQVKTSAETLDLLAERWAILRGGRSPRRARQFVEFVYACEQKGVPVEV</sequence>